<dbReference type="OrthoDB" id="161159at2"/>
<dbReference type="Proteomes" id="UP000002931">
    <property type="component" value="Unassembled WGS sequence"/>
</dbReference>
<feature type="domain" description="Methyltransferase type 11" evidence="1">
    <location>
        <begin position="59"/>
        <end position="109"/>
    </location>
</feature>
<dbReference type="HOGENOM" id="CLU_083617_1_0_5"/>
<comment type="caution">
    <text evidence="2">The sequence shown here is derived from an EMBL/GenBank/DDBJ whole genome shotgun (WGS) entry which is preliminary data.</text>
</comment>
<dbReference type="RefSeq" id="WP_008334327.1">
    <property type="nucleotide sequence ID" value="NZ_CH902578.1"/>
</dbReference>
<dbReference type="AlphaFoldDB" id="A3V9L7"/>
<name>A3V9L7_9RHOB</name>
<reference evidence="2 3" key="1">
    <citation type="journal article" date="2010" name="J. Bacteriol.">
        <title>Genome sequences of Pelagibaca bermudensis HTCC2601T and Maritimibacter alkaliphilus HTCC2654T, the type strains of two marine Roseobacter genera.</title>
        <authorList>
            <person name="Thrash J.C."/>
            <person name="Cho J.C."/>
            <person name="Ferriera S."/>
            <person name="Johnson J."/>
            <person name="Vergin K.L."/>
            <person name="Giovannoni S.J."/>
        </authorList>
    </citation>
    <scope>NUCLEOTIDE SEQUENCE [LARGE SCALE GENOMIC DNA]</scope>
    <source>
        <strain evidence="2 3">HTCC2654</strain>
    </source>
</reference>
<dbReference type="InterPro" id="IPR029063">
    <property type="entry name" value="SAM-dependent_MTases_sf"/>
</dbReference>
<keyword evidence="3" id="KW-1185">Reference proteome</keyword>
<evidence type="ECO:0000313" key="2">
    <source>
        <dbReference type="EMBL" id="EAQ14608.1"/>
    </source>
</evidence>
<proteinExistence type="predicted"/>
<dbReference type="SUPFAM" id="SSF53335">
    <property type="entry name" value="S-adenosyl-L-methionine-dependent methyltransferases"/>
    <property type="match status" value="1"/>
</dbReference>
<dbReference type="GO" id="GO:0008757">
    <property type="term" value="F:S-adenosylmethionine-dependent methyltransferase activity"/>
    <property type="evidence" value="ECO:0007669"/>
    <property type="project" value="InterPro"/>
</dbReference>
<evidence type="ECO:0000313" key="3">
    <source>
        <dbReference type="Proteomes" id="UP000002931"/>
    </source>
</evidence>
<dbReference type="STRING" id="314271.RB2654_18533"/>
<sequence>MHKETITLMKKAFRKHVAERDPGLVLDVGSVGKRPWFRQVWEDGGWTYHGMDMKAGPNVDIVLDDPWRFEIEDGRYDAVISGNMLEHNEFFWLTFLEMSRVLKLDGVMVHVVPSRGPEHRDPQDCWRWYRDGMFAMAKWAGFDCVETTTDWSDEHIAYYETKNRARAKRLTRTRRHADNFWGDTVGVFVKTAETRDTLGMDYIRRFAAQHPEGAAQLAAE</sequence>
<dbReference type="Pfam" id="PF08241">
    <property type="entry name" value="Methyltransf_11"/>
    <property type="match status" value="1"/>
</dbReference>
<dbReference type="InterPro" id="IPR013216">
    <property type="entry name" value="Methyltransf_11"/>
</dbReference>
<dbReference type="eggNOG" id="COG0500">
    <property type="taxonomic scope" value="Bacteria"/>
</dbReference>
<organism evidence="2 3">
    <name type="scientific">Maritimibacter alkaliphilus HTCC2654</name>
    <dbReference type="NCBI Taxonomy" id="314271"/>
    <lineage>
        <taxon>Bacteria</taxon>
        <taxon>Pseudomonadati</taxon>
        <taxon>Pseudomonadota</taxon>
        <taxon>Alphaproteobacteria</taxon>
        <taxon>Rhodobacterales</taxon>
        <taxon>Roseobacteraceae</taxon>
        <taxon>Maritimibacter</taxon>
    </lineage>
</organism>
<dbReference type="Gene3D" id="3.40.50.150">
    <property type="entry name" value="Vaccinia Virus protein VP39"/>
    <property type="match status" value="1"/>
</dbReference>
<dbReference type="EMBL" id="AAMT01000001">
    <property type="protein sequence ID" value="EAQ14608.1"/>
    <property type="molecule type" value="Genomic_DNA"/>
</dbReference>
<protein>
    <recommendedName>
        <fullName evidence="1">Methyltransferase type 11 domain-containing protein</fullName>
    </recommendedName>
</protein>
<evidence type="ECO:0000259" key="1">
    <source>
        <dbReference type="Pfam" id="PF08241"/>
    </source>
</evidence>
<accession>A3V9L7</accession>
<gene>
    <name evidence="2" type="ORF">RB2654_18533</name>
</gene>